<sequence length="94" mass="10754">MGRSAITSGIYPPDFSNKQIVTGNKATKEVQNMDKIQPLIKSRYSMNHTPTSWKVEEIFNESVFRCVVSYKARPLSDEILRKNGWIASSFRSIQ</sequence>
<reference evidence="1" key="1">
    <citation type="submission" date="2022-03" db="EMBL/GenBank/DDBJ databases">
        <authorList>
            <person name="Sayadi A."/>
        </authorList>
    </citation>
    <scope>NUCLEOTIDE SEQUENCE</scope>
</reference>
<evidence type="ECO:0000313" key="1">
    <source>
        <dbReference type="EMBL" id="CAH2008434.1"/>
    </source>
</evidence>
<proteinExistence type="predicted"/>
<dbReference type="Proteomes" id="UP001152888">
    <property type="component" value="Unassembled WGS sequence"/>
</dbReference>
<protein>
    <submittedName>
        <fullName evidence="1">Uncharacterized protein</fullName>
    </submittedName>
</protein>
<comment type="caution">
    <text evidence="1">The sequence shown here is derived from an EMBL/GenBank/DDBJ whole genome shotgun (WGS) entry which is preliminary data.</text>
</comment>
<evidence type="ECO:0000313" key="2">
    <source>
        <dbReference type="Proteomes" id="UP001152888"/>
    </source>
</evidence>
<organism evidence="1 2">
    <name type="scientific">Acanthoscelides obtectus</name>
    <name type="common">Bean weevil</name>
    <name type="synonym">Bruchus obtectus</name>
    <dbReference type="NCBI Taxonomy" id="200917"/>
    <lineage>
        <taxon>Eukaryota</taxon>
        <taxon>Metazoa</taxon>
        <taxon>Ecdysozoa</taxon>
        <taxon>Arthropoda</taxon>
        <taxon>Hexapoda</taxon>
        <taxon>Insecta</taxon>
        <taxon>Pterygota</taxon>
        <taxon>Neoptera</taxon>
        <taxon>Endopterygota</taxon>
        <taxon>Coleoptera</taxon>
        <taxon>Polyphaga</taxon>
        <taxon>Cucujiformia</taxon>
        <taxon>Chrysomeloidea</taxon>
        <taxon>Chrysomelidae</taxon>
        <taxon>Bruchinae</taxon>
        <taxon>Bruchini</taxon>
        <taxon>Acanthoscelides</taxon>
    </lineage>
</organism>
<name>A0A9P0M6P3_ACAOB</name>
<gene>
    <name evidence="1" type="ORF">ACAOBT_LOCUS30240</name>
</gene>
<dbReference type="AlphaFoldDB" id="A0A9P0M6P3"/>
<dbReference type="EMBL" id="CAKOFQ010007809">
    <property type="protein sequence ID" value="CAH2008434.1"/>
    <property type="molecule type" value="Genomic_DNA"/>
</dbReference>
<keyword evidence="2" id="KW-1185">Reference proteome</keyword>
<accession>A0A9P0M6P3</accession>